<dbReference type="EMBL" id="JARKIB010000018">
    <property type="protein sequence ID" value="KAJ7769292.1"/>
    <property type="molecule type" value="Genomic_DNA"/>
</dbReference>
<protein>
    <recommendedName>
        <fullName evidence="1">CxC2-like cysteine cluster KDZ transposase-associated domain-containing protein</fullName>
    </recommendedName>
</protein>
<feature type="domain" description="CxC2-like cysteine cluster KDZ transposase-associated" evidence="1">
    <location>
        <begin position="3"/>
        <end position="81"/>
    </location>
</feature>
<organism evidence="2 3">
    <name type="scientific">Mycena metata</name>
    <dbReference type="NCBI Taxonomy" id="1033252"/>
    <lineage>
        <taxon>Eukaryota</taxon>
        <taxon>Fungi</taxon>
        <taxon>Dikarya</taxon>
        <taxon>Basidiomycota</taxon>
        <taxon>Agaricomycotina</taxon>
        <taxon>Agaricomycetes</taxon>
        <taxon>Agaricomycetidae</taxon>
        <taxon>Agaricales</taxon>
        <taxon>Marasmiineae</taxon>
        <taxon>Mycenaceae</taxon>
        <taxon>Mycena</taxon>
    </lineage>
</organism>
<sequence length="221" mass="24814">MRFVDTTGIFSRRVRWCRCRDKHGHPVRHDLQLLDACIYPATSDRPTPAFTFNVPDEFTIDALECKTATLTFVAKLCQLTNCVFPSSMLDMYPALMRCLRQYRNLKNFIHAGFAHDSNCARTPGDLGLFCVTCPQIGKNISAAKLLASENLEEYTPQIVADGNFKLDDLKMRNPEDNDVDSTGIGACACAHHGCFYPHSVVGFKVGERQVNMDYTISEVFC</sequence>
<keyword evidence="3" id="KW-1185">Reference proteome</keyword>
<proteinExistence type="predicted"/>
<evidence type="ECO:0000313" key="2">
    <source>
        <dbReference type="EMBL" id="KAJ7769292.1"/>
    </source>
</evidence>
<gene>
    <name evidence="2" type="ORF">B0H16DRAFT_1660997</name>
</gene>
<dbReference type="InterPro" id="IPR041457">
    <property type="entry name" value="CxC2_KDZ-assoc"/>
</dbReference>
<accession>A0AAD7JPN8</accession>
<dbReference type="Proteomes" id="UP001215598">
    <property type="component" value="Unassembled WGS sequence"/>
</dbReference>
<name>A0AAD7JPN8_9AGAR</name>
<reference evidence="2" key="1">
    <citation type="submission" date="2023-03" db="EMBL/GenBank/DDBJ databases">
        <title>Massive genome expansion in bonnet fungi (Mycena s.s.) driven by repeated elements and novel gene families across ecological guilds.</title>
        <authorList>
            <consortium name="Lawrence Berkeley National Laboratory"/>
            <person name="Harder C.B."/>
            <person name="Miyauchi S."/>
            <person name="Viragh M."/>
            <person name="Kuo A."/>
            <person name="Thoen E."/>
            <person name="Andreopoulos B."/>
            <person name="Lu D."/>
            <person name="Skrede I."/>
            <person name="Drula E."/>
            <person name="Henrissat B."/>
            <person name="Morin E."/>
            <person name="Kohler A."/>
            <person name="Barry K."/>
            <person name="LaButti K."/>
            <person name="Morin E."/>
            <person name="Salamov A."/>
            <person name="Lipzen A."/>
            <person name="Mereny Z."/>
            <person name="Hegedus B."/>
            <person name="Baldrian P."/>
            <person name="Stursova M."/>
            <person name="Weitz H."/>
            <person name="Taylor A."/>
            <person name="Grigoriev I.V."/>
            <person name="Nagy L.G."/>
            <person name="Martin F."/>
            <person name="Kauserud H."/>
        </authorList>
    </citation>
    <scope>NUCLEOTIDE SEQUENCE</scope>
    <source>
        <strain evidence="2">CBHHK182m</strain>
    </source>
</reference>
<dbReference type="Pfam" id="PF18803">
    <property type="entry name" value="CxC2"/>
    <property type="match status" value="1"/>
</dbReference>
<comment type="caution">
    <text evidence="2">The sequence shown here is derived from an EMBL/GenBank/DDBJ whole genome shotgun (WGS) entry which is preliminary data.</text>
</comment>
<evidence type="ECO:0000313" key="3">
    <source>
        <dbReference type="Proteomes" id="UP001215598"/>
    </source>
</evidence>
<dbReference type="AlphaFoldDB" id="A0AAD7JPN8"/>
<evidence type="ECO:0000259" key="1">
    <source>
        <dbReference type="Pfam" id="PF18803"/>
    </source>
</evidence>